<evidence type="ECO:0000259" key="7">
    <source>
        <dbReference type="PROSITE" id="PS50119"/>
    </source>
</evidence>
<dbReference type="RefSeq" id="XP_023793668.1">
    <property type="nucleotide sequence ID" value="XM_023937900.1"/>
</dbReference>
<reference evidence="9" key="1">
    <citation type="submission" date="2025-08" db="UniProtKB">
        <authorList>
            <consortium name="Ensembl"/>
        </authorList>
    </citation>
    <scope>IDENTIFICATION</scope>
</reference>
<dbReference type="OrthoDB" id="9049620at2759"/>
<evidence type="ECO:0000259" key="6">
    <source>
        <dbReference type="PROSITE" id="PS50089"/>
    </source>
</evidence>
<dbReference type="InterPro" id="IPR017907">
    <property type="entry name" value="Znf_RING_CS"/>
</dbReference>
<dbReference type="SMART" id="SM00449">
    <property type="entry name" value="SPRY"/>
    <property type="match status" value="1"/>
</dbReference>
<keyword evidence="10" id="KW-1185">Reference proteome</keyword>
<dbReference type="InterPro" id="IPR043136">
    <property type="entry name" value="B30.2/SPRY_sf"/>
</dbReference>
<evidence type="ECO:0000256" key="4">
    <source>
        <dbReference type="PROSITE-ProRule" id="PRU00024"/>
    </source>
</evidence>
<dbReference type="PROSITE" id="PS50119">
    <property type="entry name" value="ZF_BBOX"/>
    <property type="match status" value="1"/>
</dbReference>
<dbReference type="InterPro" id="IPR050143">
    <property type="entry name" value="TRIM/RBCC"/>
</dbReference>
<dbReference type="PROSITE" id="PS50089">
    <property type="entry name" value="ZF_RING_2"/>
    <property type="match status" value="1"/>
</dbReference>
<sequence>MREGGAASSFHPISMGVSPSRPPFPHRAVHPRNSTRSGGLGPPGGRSREGFGHRPPLHPQPRRAPPSPLRGENESGGSRIPRSAMDALPAEASCPICLEYFRDPVSIHCGHHFCRSCIERCWEWPTAGFACPRCRDTAPQRSLRPSRELARVLEIARRLSRGEALATGDEEEEGCRRHREPLEVFCKEDGALLCAICRESRAHRAHTVLPVPEAVREFKEQIQARLQTLKDDREKLLEFREAEMKRNWEYLEKTEAERQRILSQFQGLHLSLEELSRHLLARLGDLESDIGKVQEENVTSLTKEISRLDTRVQELEEKCQQPARTFLQDISGTLTSLGKENLQLPPSPLPELEKKIHHFREENILLEETLRSFQDILMFELPEKMTVTLDPGTAHPQLLVAPDGSSVSWESAEDPPGDGPGPGTDPSVLGREGVTAGRRCWDVQVAPAGSWALGVARETPGSGAETPGSAEWELWSMGLCQGQFWALTSLERIPLFPIRAPSRVRVALDYERGQVAFFDADKRSLIFAFPAASFKGQSIHPWFLVWGEGSRITLCP</sequence>
<feature type="domain" description="B30.2/SPRY" evidence="8">
    <location>
        <begin position="366"/>
        <end position="556"/>
    </location>
</feature>
<dbReference type="Pfam" id="PF00643">
    <property type="entry name" value="zf-B_box"/>
    <property type="match status" value="1"/>
</dbReference>
<keyword evidence="2 4" id="KW-0863">Zinc-finger</keyword>
<dbReference type="KEGG" id="ccae:111936794"/>
<dbReference type="InterPro" id="IPR013320">
    <property type="entry name" value="ConA-like_dom_sf"/>
</dbReference>
<dbReference type="Proteomes" id="UP000694410">
    <property type="component" value="Unplaced"/>
</dbReference>
<feature type="domain" description="B box-type" evidence="7">
    <location>
        <begin position="170"/>
        <end position="211"/>
    </location>
</feature>
<dbReference type="Gene3D" id="3.30.160.60">
    <property type="entry name" value="Classic Zinc Finger"/>
    <property type="match status" value="1"/>
</dbReference>
<feature type="domain" description="RING-type" evidence="6">
    <location>
        <begin position="94"/>
        <end position="135"/>
    </location>
</feature>
<evidence type="ECO:0000256" key="3">
    <source>
        <dbReference type="ARBA" id="ARBA00022833"/>
    </source>
</evidence>
<dbReference type="GeneID" id="111936794"/>
<dbReference type="AlphaFoldDB" id="A0A8C0VM89"/>
<evidence type="ECO:0000256" key="2">
    <source>
        <dbReference type="ARBA" id="ARBA00022771"/>
    </source>
</evidence>
<dbReference type="CDD" id="cd19760">
    <property type="entry name" value="Bbox2_TRIM4-like"/>
    <property type="match status" value="1"/>
</dbReference>
<evidence type="ECO:0000313" key="9">
    <source>
        <dbReference type="Ensembl" id="ENSCCEP00000026147.1"/>
    </source>
</evidence>
<accession>A0A8C0VM89</accession>
<keyword evidence="1" id="KW-0479">Metal-binding</keyword>
<proteinExistence type="predicted"/>
<keyword evidence="3" id="KW-0862">Zinc</keyword>
<evidence type="ECO:0000256" key="1">
    <source>
        <dbReference type="ARBA" id="ARBA00022723"/>
    </source>
</evidence>
<dbReference type="InterPro" id="IPR000315">
    <property type="entry name" value="Znf_B-box"/>
</dbReference>
<evidence type="ECO:0000313" key="10">
    <source>
        <dbReference type="Proteomes" id="UP000694410"/>
    </source>
</evidence>
<evidence type="ECO:0000256" key="5">
    <source>
        <dbReference type="SAM" id="MobiDB-lite"/>
    </source>
</evidence>
<dbReference type="SUPFAM" id="SSF57850">
    <property type="entry name" value="RING/U-box"/>
    <property type="match status" value="1"/>
</dbReference>
<dbReference type="PROSITE" id="PS00518">
    <property type="entry name" value="ZF_RING_1"/>
    <property type="match status" value="1"/>
</dbReference>
<gene>
    <name evidence="9" type="primary">LOC111936794</name>
</gene>
<dbReference type="SMART" id="SM00336">
    <property type="entry name" value="BBOX"/>
    <property type="match status" value="1"/>
</dbReference>
<dbReference type="InterPro" id="IPR001870">
    <property type="entry name" value="B30.2/SPRY"/>
</dbReference>
<feature type="compositionally biased region" description="Pro residues" evidence="5">
    <location>
        <begin position="57"/>
        <end position="68"/>
    </location>
</feature>
<protein>
    <submittedName>
        <fullName evidence="9">E3 ubiquitin-protein ligase TRIM7-like</fullName>
    </submittedName>
</protein>
<dbReference type="PRINTS" id="PR01407">
    <property type="entry name" value="BUTYPHLNCDUF"/>
</dbReference>
<dbReference type="Gene3D" id="3.30.40.10">
    <property type="entry name" value="Zinc/RING finger domain, C3HC4 (zinc finger)"/>
    <property type="match status" value="1"/>
</dbReference>
<dbReference type="InterPro" id="IPR013083">
    <property type="entry name" value="Znf_RING/FYVE/PHD"/>
</dbReference>
<dbReference type="InterPro" id="IPR003879">
    <property type="entry name" value="Butyrophylin_SPRY"/>
</dbReference>
<dbReference type="PANTHER" id="PTHR24103">
    <property type="entry name" value="E3 UBIQUITIN-PROTEIN LIGASE TRIM"/>
    <property type="match status" value="1"/>
</dbReference>
<dbReference type="GO" id="GO:0008270">
    <property type="term" value="F:zinc ion binding"/>
    <property type="evidence" value="ECO:0007669"/>
    <property type="project" value="UniProtKB-KW"/>
</dbReference>
<dbReference type="SUPFAM" id="SSF57845">
    <property type="entry name" value="B-box zinc-binding domain"/>
    <property type="match status" value="1"/>
</dbReference>
<name>A0A8C0VM89_CYACU</name>
<dbReference type="PROSITE" id="PS50188">
    <property type="entry name" value="B302_SPRY"/>
    <property type="match status" value="1"/>
</dbReference>
<dbReference type="InterPro" id="IPR003877">
    <property type="entry name" value="SPRY_dom"/>
</dbReference>
<dbReference type="Pfam" id="PF00622">
    <property type="entry name" value="SPRY"/>
    <property type="match status" value="1"/>
</dbReference>
<organism evidence="9 10">
    <name type="scientific">Cyanistes caeruleus</name>
    <name type="common">Eurasian blue tit</name>
    <name type="synonym">Parus caeruleus</name>
    <dbReference type="NCBI Taxonomy" id="156563"/>
    <lineage>
        <taxon>Eukaryota</taxon>
        <taxon>Metazoa</taxon>
        <taxon>Chordata</taxon>
        <taxon>Craniata</taxon>
        <taxon>Vertebrata</taxon>
        <taxon>Euteleostomi</taxon>
        <taxon>Archelosauria</taxon>
        <taxon>Archosauria</taxon>
        <taxon>Dinosauria</taxon>
        <taxon>Saurischia</taxon>
        <taxon>Theropoda</taxon>
        <taxon>Coelurosauria</taxon>
        <taxon>Aves</taxon>
        <taxon>Neognathae</taxon>
        <taxon>Neoaves</taxon>
        <taxon>Telluraves</taxon>
        <taxon>Australaves</taxon>
        <taxon>Passeriformes</taxon>
        <taxon>Paridae</taxon>
        <taxon>Cyanistes</taxon>
    </lineage>
</organism>
<dbReference type="InterPro" id="IPR001841">
    <property type="entry name" value="Znf_RING"/>
</dbReference>
<feature type="region of interest" description="Disordered" evidence="5">
    <location>
        <begin position="395"/>
        <end position="431"/>
    </location>
</feature>
<dbReference type="Ensembl" id="ENSCCET00000038963.1">
    <property type="protein sequence ID" value="ENSCCEP00000026147.1"/>
    <property type="gene ID" value="ENSCCEG00000023039.1"/>
</dbReference>
<dbReference type="SMART" id="SM00184">
    <property type="entry name" value="RING"/>
    <property type="match status" value="1"/>
</dbReference>
<feature type="region of interest" description="Disordered" evidence="5">
    <location>
        <begin position="1"/>
        <end position="84"/>
    </location>
</feature>
<dbReference type="SUPFAM" id="SSF49899">
    <property type="entry name" value="Concanavalin A-like lectins/glucanases"/>
    <property type="match status" value="1"/>
</dbReference>
<dbReference type="CDD" id="cd16594">
    <property type="entry name" value="RING-HC_TRIM7-like_C-IV"/>
    <property type="match status" value="1"/>
</dbReference>
<reference evidence="9" key="2">
    <citation type="submission" date="2025-09" db="UniProtKB">
        <authorList>
            <consortium name="Ensembl"/>
        </authorList>
    </citation>
    <scope>IDENTIFICATION</scope>
</reference>
<evidence type="ECO:0000259" key="8">
    <source>
        <dbReference type="PROSITE" id="PS50188"/>
    </source>
</evidence>
<dbReference type="Pfam" id="PF15227">
    <property type="entry name" value="zf-C3HC4_4"/>
    <property type="match status" value="1"/>
</dbReference>
<dbReference type="Gene3D" id="2.60.120.920">
    <property type="match status" value="1"/>
</dbReference>